<dbReference type="InterPro" id="IPR018704">
    <property type="entry name" value="SecYEG/CpoB_TPR"/>
</dbReference>
<evidence type="ECO:0000256" key="3">
    <source>
        <dbReference type="ARBA" id="ARBA00022692"/>
    </source>
</evidence>
<comment type="similarity">
    <text evidence="7">Belongs to the YfgM family.</text>
</comment>
<evidence type="ECO:0000313" key="11">
    <source>
        <dbReference type="EMBL" id="ALE52964.1"/>
    </source>
</evidence>
<dbReference type="GO" id="GO:0005886">
    <property type="term" value="C:plasma membrane"/>
    <property type="evidence" value="ECO:0007669"/>
    <property type="project" value="UniProtKB-SubCell"/>
</dbReference>
<protein>
    <recommendedName>
        <fullName evidence="8">Ancillary SecYEG translocon subunit</fullName>
    </recommendedName>
</protein>
<evidence type="ECO:0000256" key="7">
    <source>
        <dbReference type="ARBA" id="ARBA00024197"/>
    </source>
</evidence>
<dbReference type="AlphaFoldDB" id="A0A0M4NXW9"/>
<keyword evidence="4 9" id="KW-1133">Transmembrane helix</keyword>
<evidence type="ECO:0000256" key="8">
    <source>
        <dbReference type="ARBA" id="ARBA00024235"/>
    </source>
</evidence>
<keyword evidence="12" id="KW-1185">Reference proteome</keyword>
<dbReference type="InterPro" id="IPR011990">
    <property type="entry name" value="TPR-like_helical_dom_sf"/>
</dbReference>
<evidence type="ECO:0000313" key="12">
    <source>
        <dbReference type="Proteomes" id="UP000058020"/>
    </source>
</evidence>
<reference evidence="11 12" key="1">
    <citation type="journal article" date="2015" name="Genome Announc.">
        <title>Genome Sequence of 'Candidatus Thioglobus autotrophica' Strain EF1, a Chemoautotroph from the SUP05 Clade of Marine Gammaproteobacteria.</title>
        <authorList>
            <person name="Shah V."/>
            <person name="Morris R.M."/>
        </authorList>
    </citation>
    <scope>NUCLEOTIDE SEQUENCE [LARGE SCALE GENOMIC DNA]</scope>
    <source>
        <strain evidence="11 12">EF1</strain>
    </source>
</reference>
<feature type="domain" description="Ancillary SecYEG translocon subunit/Cell division coordinator CpoB TPR" evidence="10">
    <location>
        <begin position="19"/>
        <end position="204"/>
    </location>
</feature>
<proteinExistence type="inferred from homology"/>
<dbReference type="Pfam" id="PF09976">
    <property type="entry name" value="TPR_21"/>
    <property type="match status" value="1"/>
</dbReference>
<accession>A0A0M4NXW9</accession>
<evidence type="ECO:0000256" key="9">
    <source>
        <dbReference type="SAM" id="Phobius"/>
    </source>
</evidence>
<keyword evidence="3 9" id="KW-0812">Transmembrane</keyword>
<dbReference type="KEGG" id="tho:SP60_07010"/>
<evidence type="ECO:0000256" key="4">
    <source>
        <dbReference type="ARBA" id="ARBA00022989"/>
    </source>
</evidence>
<evidence type="ECO:0000256" key="1">
    <source>
        <dbReference type="ARBA" id="ARBA00004401"/>
    </source>
</evidence>
<dbReference type="InterPro" id="IPR026039">
    <property type="entry name" value="YfgM"/>
</dbReference>
<dbReference type="EMBL" id="CP010552">
    <property type="protein sequence ID" value="ALE52964.1"/>
    <property type="molecule type" value="Genomic_DNA"/>
</dbReference>
<keyword evidence="6" id="KW-0143">Chaperone</keyword>
<name>A0A0M4NXW9_9GAMM</name>
<feature type="transmembrane region" description="Helical" evidence="9">
    <location>
        <begin position="26"/>
        <end position="46"/>
    </location>
</feature>
<gene>
    <name evidence="11" type="ORF">SP60_07010</name>
</gene>
<dbReference type="PANTHER" id="PTHR38035">
    <property type="entry name" value="UPF0070 PROTEIN YFGM"/>
    <property type="match status" value="1"/>
</dbReference>
<evidence type="ECO:0000256" key="5">
    <source>
        <dbReference type="ARBA" id="ARBA00023136"/>
    </source>
</evidence>
<keyword evidence="2" id="KW-1003">Cell membrane</keyword>
<sequence length="204" mass="22651">MKNFIEVGKTEDEQAQQIKKWLKDNGLQIVVGIALGLGGIWGLGAYKTYQQQQSIEARSLYLNTTSTDNLTAFEALSTNHADSGYTQQAILMLAKTAVNKQDYDTALQHLSTLVDADNDLIAIVANMRMASIQFEMGKFKEALNTLDQKAPGEFNGLYSQLRGDIYVADNQIEKAKEHYKLALSQISRDSELQSLISIKLADLN</sequence>
<dbReference type="Gene3D" id="1.25.40.10">
    <property type="entry name" value="Tetratricopeptide repeat domain"/>
    <property type="match status" value="1"/>
</dbReference>
<comment type="subcellular location">
    <subcellularLocation>
        <location evidence="1">Cell membrane</location>
        <topology evidence="1">Single-pass type II membrane protein</topology>
    </subcellularLocation>
</comment>
<dbReference type="GO" id="GO:0044877">
    <property type="term" value="F:protein-containing complex binding"/>
    <property type="evidence" value="ECO:0007669"/>
    <property type="project" value="InterPro"/>
</dbReference>
<dbReference type="STRING" id="1705394.SP60_07010"/>
<dbReference type="RefSeq" id="WP_053951950.1">
    <property type="nucleotide sequence ID" value="NZ_CP010552.1"/>
</dbReference>
<evidence type="ECO:0000259" key="10">
    <source>
        <dbReference type="Pfam" id="PF09976"/>
    </source>
</evidence>
<keyword evidence="5 9" id="KW-0472">Membrane</keyword>
<organism evidence="11 12">
    <name type="scientific">Candidatus Thioglobus autotrophicus</name>
    <dbReference type="NCBI Taxonomy" id="1705394"/>
    <lineage>
        <taxon>Bacteria</taxon>
        <taxon>Pseudomonadati</taxon>
        <taxon>Pseudomonadota</taxon>
        <taxon>Gammaproteobacteria</taxon>
        <taxon>Candidatus Pseudothioglobaceae</taxon>
        <taxon>Candidatus Thioglobus</taxon>
    </lineage>
</organism>
<dbReference type="Proteomes" id="UP000058020">
    <property type="component" value="Chromosome"/>
</dbReference>
<dbReference type="PANTHER" id="PTHR38035:SF1">
    <property type="entry name" value="ANCILLARY SECYEG TRANSLOCON SUBUNIT"/>
    <property type="match status" value="1"/>
</dbReference>
<evidence type="ECO:0000256" key="2">
    <source>
        <dbReference type="ARBA" id="ARBA00022475"/>
    </source>
</evidence>
<evidence type="ECO:0000256" key="6">
    <source>
        <dbReference type="ARBA" id="ARBA00023186"/>
    </source>
</evidence>
<dbReference type="PIRSF" id="PIRSF006170">
    <property type="entry name" value="YfgM"/>
    <property type="match status" value="1"/>
</dbReference>
<dbReference type="SUPFAM" id="SSF48452">
    <property type="entry name" value="TPR-like"/>
    <property type="match status" value="1"/>
</dbReference>
<dbReference type="OrthoDB" id="9789675at2"/>